<comment type="caution">
    <text evidence="1">The sequence shown here is derived from an EMBL/GenBank/DDBJ whole genome shotgun (WGS) entry which is preliminary data.</text>
</comment>
<proteinExistence type="predicted"/>
<gene>
    <name evidence="1" type="ORF">PCOR1329_LOCUS67646</name>
    <name evidence="2" type="ORF">PCOR1329_LOCUS85116</name>
</gene>
<accession>A0ABN9WMJ8</accession>
<evidence type="ECO:0000313" key="1">
    <source>
        <dbReference type="EMBL" id="CAK0886249.1"/>
    </source>
</evidence>
<dbReference type="Proteomes" id="UP001189429">
    <property type="component" value="Unassembled WGS sequence"/>
</dbReference>
<evidence type="ECO:0000313" key="2">
    <source>
        <dbReference type="EMBL" id="CAK0911147.1"/>
    </source>
</evidence>
<evidence type="ECO:0000313" key="3">
    <source>
        <dbReference type="Proteomes" id="UP001189429"/>
    </source>
</evidence>
<name>A0ABN9WMJ8_9DINO</name>
<organism evidence="1 3">
    <name type="scientific">Prorocentrum cordatum</name>
    <dbReference type="NCBI Taxonomy" id="2364126"/>
    <lineage>
        <taxon>Eukaryota</taxon>
        <taxon>Sar</taxon>
        <taxon>Alveolata</taxon>
        <taxon>Dinophyceae</taxon>
        <taxon>Prorocentrales</taxon>
        <taxon>Prorocentraceae</taxon>
        <taxon>Prorocentrum</taxon>
    </lineage>
</organism>
<dbReference type="EMBL" id="CAUYUJ010018777">
    <property type="protein sequence ID" value="CAK0886249.1"/>
    <property type="molecule type" value="Genomic_DNA"/>
</dbReference>
<keyword evidence="3" id="KW-1185">Reference proteome</keyword>
<dbReference type="EMBL" id="CAUYUJ010022527">
    <property type="protein sequence ID" value="CAK0911147.1"/>
    <property type="molecule type" value="Genomic_DNA"/>
</dbReference>
<protein>
    <submittedName>
        <fullName evidence="1">Uncharacterized protein</fullName>
    </submittedName>
</protein>
<feature type="non-terminal residue" evidence="1">
    <location>
        <position position="1"/>
    </location>
</feature>
<sequence>ERLRGRRAAARARRSSAAAETSLPGARAGGLSLLENRSVGKAMQKRYRVTFDSFMDFAEVECLETASPAEVDLAALEYLDFRYLEGDRCDVGNTLLGAVLFCRTDVANLGRSSLPRLRRALRGFRKAAPPASRLPLPWEWCAALAAAMQWRGHTQAAIALVTSFDTYIRPGAPMSVRVGDVLQPVATQGMDRWGITLFPQERGAMSKTGAQDDTIIFGNHDVDTARLVRFSMGRGSDDEMPFPIGMRLYKKHFDQACVDLGLDKFKLVTYQARRGGATRDILLQRRTLEETRKRGTWETYSSLRRYEKSGRVQKVMQSTPPHLLAFAKLACGNLEEWLLGSPSTVFAGTAGVSRALARLGVPTLVYEIFDGPGADVSQRAVQDLILELVRSGSILFVWIGLPCATYSRARAGGAGPGPVRSTARPLGLDGLSAKDVQKIADANALTRFTIRLLKCCRQHNVRAVLENPRTSILWHVPGIRRLQDFSVFSK</sequence>
<reference evidence="1" key="1">
    <citation type="submission" date="2023-10" db="EMBL/GenBank/DDBJ databases">
        <authorList>
            <person name="Chen Y."/>
            <person name="Shah S."/>
            <person name="Dougan E. K."/>
            <person name="Thang M."/>
            <person name="Chan C."/>
        </authorList>
    </citation>
    <scope>NUCLEOTIDE SEQUENCE [LARGE SCALE GENOMIC DNA]</scope>
</reference>